<dbReference type="RefSeq" id="WP_181902987.1">
    <property type="nucleotide sequence ID" value="NZ_CP025086.1"/>
</dbReference>
<gene>
    <name evidence="1" type="ORF">DES32_2970</name>
</gene>
<accession>A0A3D9YNP0</accession>
<name>A0A3D9YNP0_9HYPH</name>
<keyword evidence="2" id="KW-1185">Reference proteome</keyword>
<organism evidence="1 2">
    <name type="scientific">Methylovirgula ligni</name>
    <dbReference type="NCBI Taxonomy" id="569860"/>
    <lineage>
        <taxon>Bacteria</taxon>
        <taxon>Pseudomonadati</taxon>
        <taxon>Pseudomonadota</taxon>
        <taxon>Alphaproteobacteria</taxon>
        <taxon>Hyphomicrobiales</taxon>
        <taxon>Beijerinckiaceae</taxon>
        <taxon>Methylovirgula</taxon>
    </lineage>
</organism>
<proteinExistence type="predicted"/>
<dbReference type="Proteomes" id="UP000256900">
    <property type="component" value="Unassembled WGS sequence"/>
</dbReference>
<protein>
    <submittedName>
        <fullName evidence="1">Uncharacterized protein</fullName>
    </submittedName>
</protein>
<dbReference type="EMBL" id="QUMO01000005">
    <property type="protein sequence ID" value="REF84125.1"/>
    <property type="molecule type" value="Genomic_DNA"/>
</dbReference>
<comment type="caution">
    <text evidence="1">The sequence shown here is derived from an EMBL/GenBank/DDBJ whole genome shotgun (WGS) entry which is preliminary data.</text>
</comment>
<reference evidence="1 2" key="1">
    <citation type="submission" date="2018-08" db="EMBL/GenBank/DDBJ databases">
        <title>Genomic Encyclopedia of Type Strains, Phase IV (KMG-IV): sequencing the most valuable type-strain genomes for metagenomic binning, comparative biology and taxonomic classification.</title>
        <authorList>
            <person name="Goeker M."/>
        </authorList>
    </citation>
    <scope>NUCLEOTIDE SEQUENCE [LARGE SCALE GENOMIC DNA]</scope>
    <source>
        <strain evidence="1 2">BW863</strain>
    </source>
</reference>
<evidence type="ECO:0000313" key="1">
    <source>
        <dbReference type="EMBL" id="REF84125.1"/>
    </source>
</evidence>
<evidence type="ECO:0000313" key="2">
    <source>
        <dbReference type="Proteomes" id="UP000256900"/>
    </source>
</evidence>
<sequence>MNRFLGAVPQTLEDELFEKFREIERNFREGRWEPAELNGGKLCEVAYCILRGHIDGRFPTKSYKPPNFYDACLKMEKEPASFGRSIRIQLPRMLIALYEIRNNRNVGHVGSDVDPNHMDAVCVLHMAKWVVAELVRIFYGVTLAQASAMVEALSEREVSLIWDAGSVRRVLDNSLSMLEKTLVLLFGSAQPLSEAELIASLEHSNPSVYRRDVLRRAHADRLIEYDEKAKIVRISPLGIRRVETKILLKTQVSSISAFIDSGGA</sequence>
<dbReference type="AlphaFoldDB" id="A0A3D9YNP0"/>